<reference evidence="1 2" key="1">
    <citation type="submission" date="2014-06" db="EMBL/GenBank/DDBJ databases">
        <authorList>
            <consortium name="DOE Joint Genome Institute"/>
            <person name="Kuo A."/>
            <person name="Kohler A."/>
            <person name="Nagy L.G."/>
            <person name="Floudas D."/>
            <person name="Copeland A."/>
            <person name="Barry K.W."/>
            <person name="Cichocki N."/>
            <person name="Veneault-Fourrey C."/>
            <person name="LaButti K."/>
            <person name="Lindquist E.A."/>
            <person name="Lipzen A."/>
            <person name="Lundell T."/>
            <person name="Morin E."/>
            <person name="Murat C."/>
            <person name="Sun H."/>
            <person name="Tunlid A."/>
            <person name="Henrissat B."/>
            <person name="Grigoriev I.V."/>
            <person name="Hibbett D.S."/>
            <person name="Martin F."/>
            <person name="Nordberg H.P."/>
            <person name="Cantor M.N."/>
            <person name="Hua S.X."/>
        </authorList>
    </citation>
    <scope>NUCLEOTIDE SEQUENCE [LARGE SCALE GENOMIC DNA]</scope>
    <source>
        <strain evidence="1 2">ATCC 200175</strain>
    </source>
</reference>
<dbReference type="OrthoDB" id="2689034at2759"/>
<reference evidence="2" key="2">
    <citation type="submission" date="2015-01" db="EMBL/GenBank/DDBJ databases">
        <title>Evolutionary Origins and Diversification of the Mycorrhizal Mutualists.</title>
        <authorList>
            <consortium name="DOE Joint Genome Institute"/>
            <consortium name="Mycorrhizal Genomics Consortium"/>
            <person name="Kohler A."/>
            <person name="Kuo A."/>
            <person name="Nagy L.G."/>
            <person name="Floudas D."/>
            <person name="Copeland A."/>
            <person name="Barry K.W."/>
            <person name="Cichocki N."/>
            <person name="Veneault-Fourrey C."/>
            <person name="LaButti K."/>
            <person name="Lindquist E.A."/>
            <person name="Lipzen A."/>
            <person name="Lundell T."/>
            <person name="Morin E."/>
            <person name="Murat C."/>
            <person name="Riley R."/>
            <person name="Ohm R."/>
            <person name="Sun H."/>
            <person name="Tunlid A."/>
            <person name="Henrissat B."/>
            <person name="Grigoriev I.V."/>
            <person name="Hibbett D.S."/>
            <person name="Martin F."/>
        </authorList>
    </citation>
    <scope>NUCLEOTIDE SEQUENCE [LARGE SCALE GENOMIC DNA]</scope>
    <source>
        <strain evidence="2">ATCC 200175</strain>
    </source>
</reference>
<evidence type="ECO:0000313" key="2">
    <source>
        <dbReference type="Proteomes" id="UP000053647"/>
    </source>
</evidence>
<dbReference type="Pfam" id="PF14223">
    <property type="entry name" value="Retrotran_gag_2"/>
    <property type="match status" value="1"/>
</dbReference>
<dbReference type="HOGENOM" id="CLU_104293_1_0_1"/>
<organism evidence="1 2">
    <name type="scientific">Paxillus involutus ATCC 200175</name>
    <dbReference type="NCBI Taxonomy" id="664439"/>
    <lineage>
        <taxon>Eukaryota</taxon>
        <taxon>Fungi</taxon>
        <taxon>Dikarya</taxon>
        <taxon>Basidiomycota</taxon>
        <taxon>Agaricomycotina</taxon>
        <taxon>Agaricomycetes</taxon>
        <taxon>Agaricomycetidae</taxon>
        <taxon>Boletales</taxon>
        <taxon>Paxilineae</taxon>
        <taxon>Paxillaceae</taxon>
        <taxon>Paxillus</taxon>
    </lineage>
</organism>
<dbReference type="EMBL" id="KN819598">
    <property type="protein sequence ID" value="KIJ08563.1"/>
    <property type="molecule type" value="Genomic_DNA"/>
</dbReference>
<dbReference type="AlphaFoldDB" id="A0A0C9TBY4"/>
<name>A0A0C9TBY4_PAXIN</name>
<feature type="non-terminal residue" evidence="1">
    <location>
        <position position="142"/>
    </location>
</feature>
<keyword evidence="2" id="KW-1185">Reference proteome</keyword>
<sequence>MLSSTDSPTCPTLVGPSNFQIWKLRITAKLRREKVLGVALGTDLYPIIPVTSPSILGTTATAPKAHGIIQDSISDALLLKTESHTTAQDLFNALLSIHQASNLASTFYIFQQLFSSAWSGTSAVSEHITSLWILEAHLVRMK</sequence>
<dbReference type="Proteomes" id="UP000053647">
    <property type="component" value="Unassembled WGS sequence"/>
</dbReference>
<evidence type="ECO:0000313" key="1">
    <source>
        <dbReference type="EMBL" id="KIJ08563.1"/>
    </source>
</evidence>
<gene>
    <name evidence="1" type="ORF">PAXINDRAFT_36089</name>
</gene>
<proteinExistence type="predicted"/>
<protein>
    <submittedName>
        <fullName evidence="1">Unplaced genomic scaffold PAXINscaffold_276, whole genome shotgun sequence</fullName>
    </submittedName>
</protein>
<accession>A0A0C9TBY4</accession>